<keyword evidence="15" id="KW-1185">Reference proteome</keyword>
<keyword evidence="3" id="KW-0813">Transport</keyword>
<dbReference type="InterPro" id="IPR011577">
    <property type="entry name" value="Cyt_b561_bac/Ni-Hgenase"/>
</dbReference>
<dbReference type="RefSeq" id="WP_013163130.1">
    <property type="nucleotide sequence ID" value="NC_014216.1"/>
</dbReference>
<dbReference type="GO" id="GO:0022904">
    <property type="term" value="P:respiratory electron transport chain"/>
    <property type="evidence" value="ECO:0007669"/>
    <property type="project" value="InterPro"/>
</dbReference>
<keyword evidence="9 12" id="KW-1133">Transmembrane helix</keyword>
<dbReference type="Gene3D" id="1.20.950.20">
    <property type="entry name" value="Transmembrane di-heme cytochromes, Chain C"/>
    <property type="match status" value="1"/>
</dbReference>
<dbReference type="InterPro" id="IPR051542">
    <property type="entry name" value="Hydrogenase_cytochrome"/>
</dbReference>
<feature type="transmembrane region" description="Helical" evidence="12">
    <location>
        <begin position="21"/>
        <end position="40"/>
    </location>
</feature>
<dbReference type="NCBIfam" id="TIGR02125">
    <property type="entry name" value="CytB-hydogenase"/>
    <property type="match status" value="1"/>
</dbReference>
<feature type="transmembrane region" description="Helical" evidence="12">
    <location>
        <begin position="60"/>
        <end position="84"/>
    </location>
</feature>
<gene>
    <name evidence="14" type="ordered locus">DaAHT2_0896</name>
</gene>
<keyword evidence="6 12" id="KW-0812">Transmembrane</keyword>
<evidence type="ECO:0000256" key="1">
    <source>
        <dbReference type="ARBA" id="ARBA00004651"/>
    </source>
</evidence>
<evidence type="ECO:0000256" key="10">
    <source>
        <dbReference type="ARBA" id="ARBA00023004"/>
    </source>
</evidence>
<dbReference type="GO" id="GO:0005886">
    <property type="term" value="C:plasma membrane"/>
    <property type="evidence" value="ECO:0007669"/>
    <property type="project" value="UniProtKB-SubCell"/>
</dbReference>
<evidence type="ECO:0000313" key="15">
    <source>
        <dbReference type="Proteomes" id="UP000001508"/>
    </source>
</evidence>
<dbReference type="STRING" id="589865.DaAHT2_0896"/>
<dbReference type="KEGG" id="dak:DaAHT2_0896"/>
<dbReference type="HOGENOM" id="CLU_075520_0_2_7"/>
<proteinExistence type="inferred from homology"/>
<organism evidence="14 15">
    <name type="scientific">Desulfurivibrio alkaliphilus (strain DSM 19089 / UNIQEM U267 / AHT2)</name>
    <dbReference type="NCBI Taxonomy" id="589865"/>
    <lineage>
        <taxon>Bacteria</taxon>
        <taxon>Pseudomonadati</taxon>
        <taxon>Thermodesulfobacteriota</taxon>
        <taxon>Desulfobulbia</taxon>
        <taxon>Desulfobulbales</taxon>
        <taxon>Desulfobulbaceae</taxon>
        <taxon>Desulfurivibrio</taxon>
    </lineage>
</organism>
<protein>
    <submittedName>
        <fullName evidence="14">Ni/Fe-hydrogenase, b-type cytochrome subunit</fullName>
    </submittedName>
</protein>
<dbReference type="GO" id="GO:0020037">
    <property type="term" value="F:heme binding"/>
    <property type="evidence" value="ECO:0007669"/>
    <property type="project" value="TreeGrafter"/>
</dbReference>
<keyword evidence="8" id="KW-0249">Electron transport</keyword>
<evidence type="ECO:0000256" key="12">
    <source>
        <dbReference type="SAM" id="Phobius"/>
    </source>
</evidence>
<evidence type="ECO:0000256" key="11">
    <source>
        <dbReference type="ARBA" id="ARBA00023136"/>
    </source>
</evidence>
<name>D6Z225_DESAT</name>
<evidence type="ECO:0000256" key="2">
    <source>
        <dbReference type="ARBA" id="ARBA00008622"/>
    </source>
</evidence>
<keyword evidence="10" id="KW-0408">Iron</keyword>
<feature type="domain" description="Cytochrome b561 bacterial/Ni-hydrogenase" evidence="13">
    <location>
        <begin position="14"/>
        <end position="219"/>
    </location>
</feature>
<dbReference type="Proteomes" id="UP000001508">
    <property type="component" value="Chromosome"/>
</dbReference>
<dbReference type="PRINTS" id="PR00161">
    <property type="entry name" value="NIHGNASECYTB"/>
</dbReference>
<evidence type="ECO:0000256" key="3">
    <source>
        <dbReference type="ARBA" id="ARBA00022448"/>
    </source>
</evidence>
<dbReference type="InterPro" id="IPR000516">
    <property type="entry name" value="Ni-dep_Hydgase_cyt-B"/>
</dbReference>
<keyword evidence="11 12" id="KW-0472">Membrane</keyword>
<dbReference type="FunCoup" id="D6Z225">
    <property type="interactions" value="121"/>
</dbReference>
<dbReference type="PANTHER" id="PTHR30485:SF0">
    <property type="entry name" value="NI_FE-HYDROGENASE 1 B-TYPE CYTOCHROME SUBUNIT-RELATED"/>
    <property type="match status" value="1"/>
</dbReference>
<feature type="transmembrane region" description="Helical" evidence="12">
    <location>
        <begin position="158"/>
        <end position="177"/>
    </location>
</feature>
<evidence type="ECO:0000256" key="6">
    <source>
        <dbReference type="ARBA" id="ARBA00022692"/>
    </source>
</evidence>
<evidence type="ECO:0000256" key="9">
    <source>
        <dbReference type="ARBA" id="ARBA00022989"/>
    </source>
</evidence>
<dbReference type="SUPFAM" id="SSF81342">
    <property type="entry name" value="Transmembrane di-heme cytochromes"/>
    <property type="match status" value="1"/>
</dbReference>
<evidence type="ECO:0000256" key="8">
    <source>
        <dbReference type="ARBA" id="ARBA00022982"/>
    </source>
</evidence>
<evidence type="ECO:0000256" key="7">
    <source>
        <dbReference type="ARBA" id="ARBA00022723"/>
    </source>
</evidence>
<keyword evidence="4" id="KW-1003">Cell membrane</keyword>
<keyword evidence="5" id="KW-0349">Heme</keyword>
<reference evidence="15" key="1">
    <citation type="submission" date="2010-02" db="EMBL/GenBank/DDBJ databases">
        <title>Complete sequence of Desulfurivibrio alkaliphilus AHT2.</title>
        <authorList>
            <consortium name="US DOE Joint Genome Institute"/>
            <person name="Pitluck S."/>
            <person name="Chertkov O."/>
            <person name="Detter J.C."/>
            <person name="Han C."/>
            <person name="Tapia R."/>
            <person name="Larimer F."/>
            <person name="Land M."/>
            <person name="Hauser L."/>
            <person name="Kyrpides N."/>
            <person name="Mikhailova N."/>
            <person name="Sorokin D.Y."/>
            <person name="Muyzer G."/>
            <person name="Woyke T."/>
        </authorList>
    </citation>
    <scope>NUCLEOTIDE SEQUENCE [LARGE SCALE GENOMIC DNA]</scope>
    <source>
        <strain evidence="15">DSM 19089 / UNIQEM U267 / AHT2</strain>
    </source>
</reference>
<dbReference type="GO" id="GO:0009055">
    <property type="term" value="F:electron transfer activity"/>
    <property type="evidence" value="ECO:0007669"/>
    <property type="project" value="InterPro"/>
</dbReference>
<feature type="transmembrane region" description="Helical" evidence="12">
    <location>
        <begin position="130"/>
        <end position="152"/>
    </location>
</feature>
<keyword evidence="7" id="KW-0479">Metal-binding</keyword>
<dbReference type="GO" id="GO:0005506">
    <property type="term" value="F:iron ion binding"/>
    <property type="evidence" value="ECO:0007669"/>
    <property type="project" value="InterPro"/>
</dbReference>
<evidence type="ECO:0000256" key="4">
    <source>
        <dbReference type="ARBA" id="ARBA00022475"/>
    </source>
</evidence>
<dbReference type="InParanoid" id="D6Z225"/>
<evidence type="ECO:0000259" key="13">
    <source>
        <dbReference type="Pfam" id="PF01292"/>
    </source>
</evidence>
<dbReference type="EMBL" id="CP001940">
    <property type="protein sequence ID" value="ADH85600.1"/>
    <property type="molecule type" value="Genomic_DNA"/>
</dbReference>
<sequence>MITEREFFAKFYRFSAEIRGLHWLRALLIFGLVATGFYLAKPFLTPSPALEPVNFQNALVRFWHVVFGFALAFVTIMRIFLFFFDEHSRRYERDSFRDTFSLTAWKQQLKYYLLLGPYDRQGAYGPLQHVGYMTLMVLLLLQIMTGMILHAANYQGGLGGVLGTLLGPLTVWLGGLAGVSNLHYIIMWVLIIFVPIHLYMVYWTAHRSPGSCAEPMFSGYSFKKIPPKS</sequence>
<feature type="transmembrane region" description="Helical" evidence="12">
    <location>
        <begin position="184"/>
        <end position="205"/>
    </location>
</feature>
<comment type="similarity">
    <text evidence="2">Belongs to the HupC/HyaC/HydC family.</text>
</comment>
<dbReference type="eggNOG" id="COG1969">
    <property type="taxonomic scope" value="Bacteria"/>
</dbReference>
<evidence type="ECO:0000313" key="14">
    <source>
        <dbReference type="EMBL" id="ADH85600.1"/>
    </source>
</evidence>
<dbReference type="PANTHER" id="PTHR30485">
    <property type="entry name" value="NI/FE-HYDROGENASE 1 B-TYPE CYTOCHROME SUBUNIT"/>
    <property type="match status" value="1"/>
</dbReference>
<dbReference type="OrthoDB" id="197262at2"/>
<evidence type="ECO:0000256" key="5">
    <source>
        <dbReference type="ARBA" id="ARBA00022617"/>
    </source>
</evidence>
<comment type="subcellular location">
    <subcellularLocation>
        <location evidence="1">Cell membrane</location>
        <topology evidence="1">Multi-pass membrane protein</topology>
    </subcellularLocation>
</comment>
<dbReference type="AlphaFoldDB" id="D6Z225"/>
<dbReference type="InterPro" id="IPR016174">
    <property type="entry name" value="Di-haem_cyt_TM"/>
</dbReference>
<dbReference type="Pfam" id="PF01292">
    <property type="entry name" value="Ni_hydr_CYTB"/>
    <property type="match status" value="1"/>
</dbReference>
<accession>D6Z225</accession>